<protein>
    <submittedName>
        <fullName evidence="1">Uncharacterized protein</fullName>
    </submittedName>
</protein>
<dbReference type="EMBL" id="UPHP01000055">
    <property type="protein sequence ID" value="VBA38179.1"/>
    <property type="molecule type" value="Genomic_DNA"/>
</dbReference>
<evidence type="ECO:0000313" key="2">
    <source>
        <dbReference type="Proteomes" id="UP000273307"/>
    </source>
</evidence>
<dbReference type="Proteomes" id="UP000273307">
    <property type="component" value="Unassembled WGS sequence"/>
</dbReference>
<proteinExistence type="predicted"/>
<sequence length="60" mass="6780">MSDSDAIIDTLHETLDKEPRLAQRLERSLVTARDWAEAESDSRCLTRWSGRATSVSMNSI</sequence>
<accession>A0A498PZG2</accession>
<reference evidence="1 2" key="1">
    <citation type="submission" date="2018-09" db="EMBL/GenBank/DDBJ databases">
        <authorList>
            <person name="Tagini F."/>
        </authorList>
    </citation>
    <scope>NUCLEOTIDE SEQUENCE [LARGE SCALE GENOMIC DNA]</scope>
    <source>
        <strain evidence="1 2">MK136</strain>
    </source>
</reference>
<keyword evidence="2" id="KW-1185">Reference proteome</keyword>
<name>A0A498PZG2_9MYCO</name>
<organism evidence="1 2">
    <name type="scientific">Mycobacterium attenuatum</name>
    <dbReference type="NCBI Taxonomy" id="2341086"/>
    <lineage>
        <taxon>Bacteria</taxon>
        <taxon>Bacillati</taxon>
        <taxon>Actinomycetota</taxon>
        <taxon>Actinomycetes</taxon>
        <taxon>Mycobacteriales</taxon>
        <taxon>Mycobacteriaceae</taxon>
        <taxon>Mycobacterium</taxon>
    </lineage>
</organism>
<dbReference type="AlphaFoldDB" id="A0A498PZG2"/>
<dbReference type="RefSeq" id="WP_122525413.1">
    <property type="nucleotide sequence ID" value="NZ_UPHS01000061.1"/>
</dbReference>
<evidence type="ECO:0000313" key="1">
    <source>
        <dbReference type="EMBL" id="VBA38179.1"/>
    </source>
</evidence>
<gene>
    <name evidence="1" type="ORF">LAUMK136_02301</name>
</gene>